<dbReference type="SUPFAM" id="SSF48452">
    <property type="entry name" value="TPR-like"/>
    <property type="match status" value="1"/>
</dbReference>
<dbReference type="PANTHER" id="PTHR45663">
    <property type="entry name" value="GEO12009P1"/>
    <property type="match status" value="1"/>
</dbReference>
<dbReference type="EMBL" id="WPHG01000001">
    <property type="protein sequence ID" value="MVA96627.1"/>
    <property type="molecule type" value="Genomic_DNA"/>
</dbReference>
<reference evidence="8 9" key="1">
    <citation type="submission" date="2019-12" db="EMBL/GenBank/DDBJ databases">
        <title>Nitratireductor arenosus sp. nov., Isolated from sea sand, Jeju island, South Korea.</title>
        <authorList>
            <person name="Kim W."/>
        </authorList>
    </citation>
    <scope>NUCLEOTIDE SEQUENCE [LARGE SCALE GENOMIC DNA]</scope>
    <source>
        <strain evidence="8 9">CAU 1489</strain>
    </source>
</reference>
<dbReference type="NCBIfam" id="TIGR01068">
    <property type="entry name" value="thioredoxin"/>
    <property type="match status" value="1"/>
</dbReference>
<dbReference type="Pfam" id="PF14559">
    <property type="entry name" value="TPR_19"/>
    <property type="match status" value="1"/>
</dbReference>
<dbReference type="InterPro" id="IPR005746">
    <property type="entry name" value="Thioredoxin"/>
</dbReference>
<organism evidence="8 9">
    <name type="scientific">Nitratireductor arenosus</name>
    <dbReference type="NCBI Taxonomy" id="2682096"/>
    <lineage>
        <taxon>Bacteria</taxon>
        <taxon>Pseudomonadati</taxon>
        <taxon>Pseudomonadota</taxon>
        <taxon>Alphaproteobacteria</taxon>
        <taxon>Hyphomicrobiales</taxon>
        <taxon>Phyllobacteriaceae</taxon>
        <taxon>Nitratireductor</taxon>
    </lineage>
</organism>
<gene>
    <name evidence="8" type="primary">trxA</name>
    <name evidence="8" type="ORF">GN330_05120</name>
</gene>
<dbReference type="Gene3D" id="3.40.30.10">
    <property type="entry name" value="Glutaredoxin"/>
    <property type="match status" value="1"/>
</dbReference>
<dbReference type="CDD" id="cd02947">
    <property type="entry name" value="TRX_family"/>
    <property type="match status" value="1"/>
</dbReference>
<keyword evidence="3" id="KW-0249">Electron transport</keyword>
<dbReference type="PRINTS" id="PR00421">
    <property type="entry name" value="THIOREDOXIN"/>
</dbReference>
<evidence type="ECO:0000256" key="6">
    <source>
        <dbReference type="NCBIfam" id="TIGR01068"/>
    </source>
</evidence>
<dbReference type="InterPro" id="IPR013766">
    <property type="entry name" value="Thioredoxin_domain"/>
</dbReference>
<dbReference type="GO" id="GO:0006950">
    <property type="term" value="P:response to stress"/>
    <property type="evidence" value="ECO:0007669"/>
    <property type="project" value="UniProtKB-ARBA"/>
</dbReference>
<evidence type="ECO:0000313" key="8">
    <source>
        <dbReference type="EMBL" id="MVA96627.1"/>
    </source>
</evidence>
<dbReference type="PANTHER" id="PTHR45663:SF11">
    <property type="entry name" value="GEO12009P1"/>
    <property type="match status" value="1"/>
</dbReference>
<dbReference type="AlphaFoldDB" id="A0A844QCC2"/>
<dbReference type="InterPro" id="IPR017937">
    <property type="entry name" value="Thioredoxin_CS"/>
</dbReference>
<evidence type="ECO:0000259" key="7">
    <source>
        <dbReference type="PROSITE" id="PS51352"/>
    </source>
</evidence>
<accession>A0A844QCC2</accession>
<comment type="similarity">
    <text evidence="1">Belongs to the thioredoxin family.</text>
</comment>
<feature type="domain" description="Thioredoxin" evidence="7">
    <location>
        <begin position="10"/>
        <end position="141"/>
    </location>
</feature>
<dbReference type="GO" id="GO:0045454">
    <property type="term" value="P:cell redox homeostasis"/>
    <property type="evidence" value="ECO:0007669"/>
    <property type="project" value="TreeGrafter"/>
</dbReference>
<proteinExistence type="inferred from homology"/>
<keyword evidence="9" id="KW-1185">Reference proteome</keyword>
<protein>
    <recommendedName>
        <fullName evidence="6">Thioredoxin</fullName>
    </recommendedName>
</protein>
<sequence length="319" mass="34031">MSVKDNPFAASQGDYAPEISFGAPNAGASPAGELIRDTSTAEFTKDVIQESRNQPVLVDFWAPWCGPCKQLTPILEQAVRAAGGAVKLVKMNIDEHPAIAGQLGVQSIPAVIAFRDGQPVDGFMGAVPESQVQDFIQRLGGDPKQSALEAALEQASAAKEAGDQELAAQIYSAVLAQEAGHPTAIAGLAGLSLDRGDLDGARALLEQVSRDTDNAEIAGVRARLTLAEETSQLGDPQELQRRLEADPDDHEARFDLALIQNASGARDAAADSLLHIVRRNREWRDDGARAQLLTFFEAWGPTDEATLSARRKLSSLLFS</sequence>
<evidence type="ECO:0000256" key="3">
    <source>
        <dbReference type="ARBA" id="ARBA00022982"/>
    </source>
</evidence>
<evidence type="ECO:0000256" key="1">
    <source>
        <dbReference type="ARBA" id="ARBA00008987"/>
    </source>
</evidence>
<dbReference type="SUPFAM" id="SSF52833">
    <property type="entry name" value="Thioredoxin-like"/>
    <property type="match status" value="1"/>
</dbReference>
<dbReference type="Proteomes" id="UP000463224">
    <property type="component" value="Unassembled WGS sequence"/>
</dbReference>
<evidence type="ECO:0000256" key="5">
    <source>
        <dbReference type="ARBA" id="ARBA00023284"/>
    </source>
</evidence>
<dbReference type="PROSITE" id="PS51352">
    <property type="entry name" value="THIOREDOXIN_2"/>
    <property type="match status" value="1"/>
</dbReference>
<dbReference type="Pfam" id="PF14561">
    <property type="entry name" value="TPR_20"/>
    <property type="match status" value="1"/>
</dbReference>
<name>A0A844QCC2_9HYPH</name>
<dbReference type="Pfam" id="PF00085">
    <property type="entry name" value="Thioredoxin"/>
    <property type="match status" value="1"/>
</dbReference>
<comment type="caution">
    <text evidence="8">The sequence shown here is derived from an EMBL/GenBank/DDBJ whole genome shotgun (WGS) entry which is preliminary data.</text>
</comment>
<dbReference type="InterPro" id="IPR011990">
    <property type="entry name" value="TPR-like_helical_dom_sf"/>
</dbReference>
<dbReference type="FunFam" id="3.40.30.10:FF:000001">
    <property type="entry name" value="Thioredoxin"/>
    <property type="match status" value="1"/>
</dbReference>
<keyword evidence="4" id="KW-1015">Disulfide bond</keyword>
<evidence type="ECO:0000256" key="2">
    <source>
        <dbReference type="ARBA" id="ARBA00022448"/>
    </source>
</evidence>
<evidence type="ECO:0000313" key="9">
    <source>
        <dbReference type="Proteomes" id="UP000463224"/>
    </source>
</evidence>
<evidence type="ECO:0000256" key="4">
    <source>
        <dbReference type="ARBA" id="ARBA00023157"/>
    </source>
</evidence>
<dbReference type="PROSITE" id="PS00194">
    <property type="entry name" value="THIOREDOXIN_1"/>
    <property type="match status" value="1"/>
</dbReference>
<dbReference type="GO" id="GO:0005829">
    <property type="term" value="C:cytosol"/>
    <property type="evidence" value="ECO:0007669"/>
    <property type="project" value="TreeGrafter"/>
</dbReference>
<keyword evidence="2" id="KW-0813">Transport</keyword>
<dbReference type="Gene3D" id="1.25.40.10">
    <property type="entry name" value="Tetratricopeptide repeat domain"/>
    <property type="match status" value="2"/>
</dbReference>
<dbReference type="RefSeq" id="WP_156711548.1">
    <property type="nucleotide sequence ID" value="NZ_WPHG01000001.1"/>
</dbReference>
<keyword evidence="5" id="KW-0676">Redox-active center</keyword>
<dbReference type="InterPro" id="IPR036249">
    <property type="entry name" value="Thioredoxin-like_sf"/>
</dbReference>
<dbReference type="GO" id="GO:0015035">
    <property type="term" value="F:protein-disulfide reductase activity"/>
    <property type="evidence" value="ECO:0007669"/>
    <property type="project" value="UniProtKB-UniRule"/>
</dbReference>